<feature type="disulfide bond" evidence="1">
    <location>
        <begin position="477"/>
        <end position="486"/>
    </location>
</feature>
<evidence type="ECO:0000259" key="3">
    <source>
        <dbReference type="PROSITE" id="PS50026"/>
    </source>
</evidence>
<protein>
    <submittedName>
        <fullName evidence="4">Tenascin</fullName>
    </submittedName>
</protein>
<dbReference type="VEuPathDB" id="GiardiaDB:SS50377_24650"/>
<dbReference type="InterPro" id="IPR002049">
    <property type="entry name" value="LE_dom"/>
</dbReference>
<dbReference type="PROSITE" id="PS50026">
    <property type="entry name" value="EGF_3"/>
    <property type="match status" value="6"/>
</dbReference>
<evidence type="ECO:0000313" key="4">
    <source>
        <dbReference type="EMBL" id="EST44478.1"/>
    </source>
</evidence>
<accession>V6LJC9</accession>
<keyword evidence="2" id="KW-0812">Transmembrane</keyword>
<feature type="transmembrane region" description="Helical" evidence="2">
    <location>
        <begin position="762"/>
        <end position="785"/>
    </location>
</feature>
<keyword evidence="1" id="KW-0245">EGF-like domain</keyword>
<feature type="disulfide bond" evidence="1">
    <location>
        <begin position="530"/>
        <end position="539"/>
    </location>
</feature>
<dbReference type="PRINTS" id="PR00011">
    <property type="entry name" value="EGFLAMININ"/>
</dbReference>
<feature type="disulfide bond" evidence="1">
    <location>
        <begin position="260"/>
        <end position="269"/>
    </location>
</feature>
<dbReference type="Gene3D" id="2.10.25.10">
    <property type="entry name" value="Laminin"/>
    <property type="match status" value="1"/>
</dbReference>
<dbReference type="Pfam" id="PF00053">
    <property type="entry name" value="EGF_laminin"/>
    <property type="match status" value="2"/>
</dbReference>
<sequence>MTCPSGQSSIGNNCYSNECIIGNIICGGHGECLNESNSCRCQHNFVGPQCTDCSEGMVMVNNKTECANVSCVIKDTICSAKGTCDGTGNNKCTCQTDYSGKFCQCAPGQKQISETSTECADDLCTSPKGECFGRANCILKNDVYKKQFVCNGCGEFLGNDPEKGCTGCLRGYGYISPESEYICVDDFCRTGTTECNGHGKCSKSGICNCKDNFDSFSVCLLCKSGFQMVGDQCVEDFCTTGKTQCNARGTCNQATLQCNCSPTFAGKSCELCSTGLVFVKNNTQCISQECVLNGKICSENGTCSSANKCICSGNVSGKYCQCQPGFKQISNSSAECAEYLCGASDNVCFGRSTCKLQADVFKKEFVCDGCGKFTGNDPRQGCSGCLKGYQIIKPFEDKVCVDEYCITGDTVCYGHGECNRSGFCSCSDNFDSSYSCFQCESGYKLINELCLQDFCTTGKTQCSGHGTCDSDTLQCRCHSTFSGNSCQNCEDNMIFLKNETECGYPECISNNSICNNNGICVGQYYIRCQCQNDTSGHFCQCPKGYSQLQFGQLQCGLDLCITSQESCLGRGRCKLIGNELVCDSCGSYKFNDPRKGCEECLPGSIYFGSLIAKDCRPEKCITGDTICNYKGVCQSSGICKCTDDNADPNTGCKSCLANYQMLNNECINKNCIYNNTECADKGKCENGNCVCQTHLIDNNTKCSTCSSENALINEFCTVCKPGFELIREQCVMAKCEEGQLFNFEILRCEEIEQKQLGSDSGLVAGIVVLALVLVGFIILSVFLIIKKKGVNTRRDSIVMPTRIQEITRQQANSSQGLINEVPQYEK</sequence>
<keyword evidence="2" id="KW-1133">Transmembrane helix</keyword>
<dbReference type="SMART" id="SM00180">
    <property type="entry name" value="EGF_Lam"/>
    <property type="match status" value="5"/>
</dbReference>
<comment type="caution">
    <text evidence="1">Lacks conserved residue(s) required for the propagation of feature annotation.</text>
</comment>
<organism evidence="4">
    <name type="scientific">Spironucleus salmonicida</name>
    <dbReference type="NCBI Taxonomy" id="348837"/>
    <lineage>
        <taxon>Eukaryota</taxon>
        <taxon>Metamonada</taxon>
        <taxon>Diplomonadida</taxon>
        <taxon>Hexamitidae</taxon>
        <taxon>Hexamitinae</taxon>
        <taxon>Spironucleus</taxon>
    </lineage>
</organism>
<dbReference type="InterPro" id="IPR000742">
    <property type="entry name" value="EGF"/>
</dbReference>
<keyword evidence="2" id="KW-0472">Membrane</keyword>
<dbReference type="AlphaFoldDB" id="V6LJC9"/>
<feature type="domain" description="EGF-like" evidence="3">
    <location>
        <begin position="15"/>
        <end position="51"/>
    </location>
</feature>
<dbReference type="EMBL" id="KI546115">
    <property type="protein sequence ID" value="EST44478.1"/>
    <property type="molecule type" value="Genomic_DNA"/>
</dbReference>
<reference evidence="4" key="1">
    <citation type="journal article" date="2014" name="PLoS Genet.">
        <title>The Genome of Spironucleus salmonicida Highlights a Fish Pathogen Adapted to Fluctuating Environments.</title>
        <authorList>
            <person name="Xu F."/>
            <person name="Jerlstrom-Hultqvist J."/>
            <person name="Einarsson E."/>
            <person name="Astvaldsson A."/>
            <person name="Svard S.G."/>
            <person name="Andersson J.O."/>
        </authorList>
    </citation>
    <scope>NUCLEOTIDE SEQUENCE</scope>
</reference>
<feature type="domain" description="EGF-like" evidence="3">
    <location>
        <begin position="286"/>
        <end position="321"/>
    </location>
</feature>
<feature type="domain" description="EGF-like" evidence="3">
    <location>
        <begin position="67"/>
        <end position="104"/>
    </location>
</feature>
<feature type="disulfide bond" evidence="1">
    <location>
        <begin position="41"/>
        <end position="50"/>
    </location>
</feature>
<feature type="domain" description="EGF-like" evidence="3">
    <location>
        <begin position="503"/>
        <end position="540"/>
    </location>
</feature>
<dbReference type="SMART" id="SM00181">
    <property type="entry name" value="EGF"/>
    <property type="match status" value="9"/>
</dbReference>
<proteinExistence type="predicted"/>
<feature type="domain" description="EGF-like" evidence="3">
    <location>
        <begin position="234"/>
        <end position="270"/>
    </location>
</feature>
<feature type="domain" description="EGF-like" evidence="3">
    <location>
        <begin position="451"/>
        <end position="487"/>
    </location>
</feature>
<keyword evidence="1" id="KW-1015">Disulfide bond</keyword>
<dbReference type="PROSITE" id="PS00022">
    <property type="entry name" value="EGF_1"/>
    <property type="match status" value="6"/>
</dbReference>
<evidence type="ECO:0000256" key="2">
    <source>
        <dbReference type="SAM" id="Phobius"/>
    </source>
</evidence>
<feature type="disulfide bond" evidence="1">
    <location>
        <begin position="311"/>
        <end position="320"/>
    </location>
</feature>
<name>V6LJC9_9EUKA</name>
<evidence type="ECO:0000256" key="1">
    <source>
        <dbReference type="PROSITE-ProRule" id="PRU00076"/>
    </source>
</evidence>
<feature type="disulfide bond" evidence="1">
    <location>
        <begin position="94"/>
        <end position="103"/>
    </location>
</feature>
<gene>
    <name evidence="4" type="ORF">SS50377_15473</name>
</gene>